<comment type="caution">
    <text evidence="10">The sequence shown here is derived from an EMBL/GenBank/DDBJ whole genome shotgun (WGS) entry which is preliminary data.</text>
</comment>
<evidence type="ECO:0000313" key="10">
    <source>
        <dbReference type="EMBL" id="EMG50349.1"/>
    </source>
</evidence>
<evidence type="ECO:0000256" key="2">
    <source>
        <dbReference type="ARBA" id="ARBA00022723"/>
    </source>
</evidence>
<keyword evidence="6" id="KW-0539">Nucleus</keyword>
<name>M3K6A6_CANMX</name>
<dbReference type="PROSITE" id="PS50157">
    <property type="entry name" value="ZINC_FINGER_C2H2_2"/>
    <property type="match status" value="2"/>
</dbReference>
<accession>M3K6A6</accession>
<dbReference type="GO" id="GO:0008270">
    <property type="term" value="F:zinc ion binding"/>
    <property type="evidence" value="ECO:0007669"/>
    <property type="project" value="UniProtKB-KW"/>
</dbReference>
<feature type="compositionally biased region" description="Polar residues" evidence="8">
    <location>
        <begin position="92"/>
        <end position="109"/>
    </location>
</feature>
<feature type="region of interest" description="Disordered" evidence="8">
    <location>
        <begin position="61"/>
        <end position="122"/>
    </location>
</feature>
<keyword evidence="11" id="KW-1185">Reference proteome</keyword>
<organism evidence="10 11">
    <name type="scientific">Candida maltosa (strain Xu316)</name>
    <name type="common">Yeast</name>
    <dbReference type="NCBI Taxonomy" id="1245528"/>
    <lineage>
        <taxon>Eukaryota</taxon>
        <taxon>Fungi</taxon>
        <taxon>Dikarya</taxon>
        <taxon>Ascomycota</taxon>
        <taxon>Saccharomycotina</taxon>
        <taxon>Pichiomycetes</taxon>
        <taxon>Debaryomycetaceae</taxon>
        <taxon>Candida/Lodderomyces clade</taxon>
        <taxon>Candida</taxon>
    </lineage>
</organism>
<dbReference type="GO" id="GO:0000981">
    <property type="term" value="F:DNA-binding transcription factor activity, RNA polymerase II-specific"/>
    <property type="evidence" value="ECO:0007669"/>
    <property type="project" value="InterPro"/>
</dbReference>
<sequence length="955" mass="110157">MAAAQKKYVCAFCARAFTRSEHKQRHERSHTNEKPFHCLHCTSSFVRRDLLQRHCRTVHNTNLNPNTLPSNKSLNNPTTNALDLSSTSSTTHDQLISTSNSMMSDLQSPTTTNTTSNSNSGYALQLQNSRGSFSFDNETGFEAISLTPSTSLNSDIQQQQQQQQQSQQQGGYKKRKRSSTNGDDVKSIKDNNHDLIHLLSITKKLTILLNIYEPNEVSMNNVNDYFLIGYVNLQKLSKDFIIFDKILKDLLYYLNTSYINQQHNQMSPPIMINNFKIGISYLIVSLGYLIDKTNIKKSIWFFKKSWILLIKKLIPQYNTNNNLIDQIEILNNLFLLSFIYLNYNLQSFNINDNDEDNDDQEQDLIYINNEVILNYLNDISYIIISNLKDLDNNNLIDTNINLFWNIYILLSNYMIHKVPKIYPIFLKKSIINSNDQDSTDLMSLMLKFSKSYINLRQNDENLKNIIVSTLSNELKEYTEGEDRIMIYNNNKNVLHNSIILINKSINYYDPLLNTNKSINIKLFELFKKNLILSSPLKFHELFNNYIFIPFNYYNWNLLSLTLKEINSSSCSSFALNSSQFQSILNNQLNYENSIKSDLTNLINQSSSSDSGSSIIINNNLLIVSYPLIFLNNYLNLKIIDISEFNHLQMVNLNLFVIEWYLIINKILLLLWTDNLISFDDNYILQTLIYLLLDTKSTSLLKKLNILDQNHNQNMNIDAVEELSFNQKWYWILKLKIDSIFDNWMKFIKENNHDDTFNVNVIRLKSNLIKTTNEFIITHENLHFKEDETNQASNNHHHHNNDSSTFMQSSTSLNTYQGHHQSTSSSSSLPIPFQHPMQQQQQQQQQMSSGNNSQGFFNDNYRRSNSITLGVLGIDESPKPRSYSNSNLNITNNGNNNNNNNNGSVGYGIYSSYPPPPPILSSNNSTNSSNIGGSIIPNPCISISLWNGCNFQSEHN</sequence>
<evidence type="ECO:0000256" key="3">
    <source>
        <dbReference type="ARBA" id="ARBA00022737"/>
    </source>
</evidence>
<feature type="compositionally biased region" description="Low complexity" evidence="8">
    <location>
        <begin position="61"/>
        <end position="77"/>
    </location>
</feature>
<feature type="region of interest" description="Disordered" evidence="8">
    <location>
        <begin position="152"/>
        <end position="187"/>
    </location>
</feature>
<feature type="compositionally biased region" description="Low complexity" evidence="8">
    <location>
        <begin position="110"/>
        <end position="120"/>
    </location>
</feature>
<evidence type="ECO:0000256" key="1">
    <source>
        <dbReference type="ARBA" id="ARBA00004123"/>
    </source>
</evidence>
<evidence type="ECO:0000256" key="7">
    <source>
        <dbReference type="PROSITE-ProRule" id="PRU00042"/>
    </source>
</evidence>
<reference evidence="10 11" key="1">
    <citation type="submission" date="2013-02" db="EMBL/GenBank/DDBJ databases">
        <title>Genome sequence of Candida maltosa Xu316, a potential industrial strain for xylitol and ethanol production.</title>
        <authorList>
            <person name="Yu J."/>
            <person name="Wang Q."/>
            <person name="Geng X."/>
            <person name="Bao W."/>
            <person name="He P."/>
            <person name="Cai J."/>
        </authorList>
    </citation>
    <scope>NUCLEOTIDE SEQUENCE [LARGE SCALE GENOMIC DNA]</scope>
    <source>
        <strain evidence="11">Xu316</strain>
    </source>
</reference>
<dbReference type="OMA" id="FCARAFT"/>
<dbReference type="GO" id="GO:0005634">
    <property type="term" value="C:nucleus"/>
    <property type="evidence" value="ECO:0007669"/>
    <property type="project" value="UniProtKB-SubCell"/>
</dbReference>
<dbReference type="HOGENOM" id="CLU_007678_0_0_1"/>
<dbReference type="STRING" id="1245528.M3K6A6"/>
<evidence type="ECO:0000256" key="5">
    <source>
        <dbReference type="ARBA" id="ARBA00022833"/>
    </source>
</evidence>
<dbReference type="GO" id="GO:0000978">
    <property type="term" value="F:RNA polymerase II cis-regulatory region sequence-specific DNA binding"/>
    <property type="evidence" value="ECO:0007669"/>
    <property type="project" value="InterPro"/>
</dbReference>
<feature type="compositionally biased region" description="Low complexity" evidence="8">
    <location>
        <begin position="881"/>
        <end position="902"/>
    </location>
</feature>
<dbReference type="PROSITE" id="PS00028">
    <property type="entry name" value="ZINC_FINGER_C2H2_1"/>
    <property type="match status" value="2"/>
</dbReference>
<feature type="compositionally biased region" description="Low complexity" evidence="8">
    <location>
        <begin position="157"/>
        <end position="169"/>
    </location>
</feature>
<dbReference type="EMBL" id="AOGT01000290">
    <property type="protein sequence ID" value="EMG50349.1"/>
    <property type="molecule type" value="Genomic_DNA"/>
</dbReference>
<keyword evidence="4 7" id="KW-0863">Zinc-finger</keyword>
<dbReference type="Gene3D" id="3.30.160.60">
    <property type="entry name" value="Classic Zinc Finger"/>
    <property type="match status" value="2"/>
</dbReference>
<evidence type="ECO:0000256" key="8">
    <source>
        <dbReference type="SAM" id="MobiDB-lite"/>
    </source>
</evidence>
<dbReference type="AlphaFoldDB" id="M3K6A6"/>
<dbReference type="eggNOG" id="KOG1721">
    <property type="taxonomic scope" value="Eukaryota"/>
</dbReference>
<keyword evidence="3" id="KW-0677">Repeat</keyword>
<feature type="compositionally biased region" description="Polar residues" evidence="8">
    <location>
        <begin position="801"/>
        <end position="820"/>
    </location>
</feature>
<dbReference type="GO" id="GO:0000785">
    <property type="term" value="C:chromatin"/>
    <property type="evidence" value="ECO:0007669"/>
    <property type="project" value="TreeGrafter"/>
</dbReference>
<proteinExistence type="predicted"/>
<evidence type="ECO:0000256" key="4">
    <source>
        <dbReference type="ARBA" id="ARBA00022771"/>
    </source>
</evidence>
<keyword evidence="5" id="KW-0862">Zinc</keyword>
<dbReference type="PANTHER" id="PTHR40626:SF34">
    <property type="entry name" value="ZINC FINGER PROTEIN YGR067C"/>
    <property type="match status" value="1"/>
</dbReference>
<dbReference type="SUPFAM" id="SSF57667">
    <property type="entry name" value="beta-beta-alpha zinc fingers"/>
    <property type="match status" value="1"/>
</dbReference>
<feature type="domain" description="C2H2-type" evidence="9">
    <location>
        <begin position="8"/>
        <end position="35"/>
    </location>
</feature>
<dbReference type="OrthoDB" id="654211at2759"/>
<protein>
    <submittedName>
        <fullName evidence="10">Putative zinc finger protein</fullName>
    </submittedName>
</protein>
<evidence type="ECO:0000256" key="6">
    <source>
        <dbReference type="ARBA" id="ARBA00023242"/>
    </source>
</evidence>
<feature type="region of interest" description="Disordered" evidence="8">
    <location>
        <begin position="790"/>
        <end position="859"/>
    </location>
</feature>
<dbReference type="PANTHER" id="PTHR40626">
    <property type="entry name" value="MIP31509P"/>
    <property type="match status" value="1"/>
</dbReference>
<evidence type="ECO:0000259" key="9">
    <source>
        <dbReference type="PROSITE" id="PS50157"/>
    </source>
</evidence>
<dbReference type="InterPro" id="IPR051059">
    <property type="entry name" value="VerF-like"/>
</dbReference>
<gene>
    <name evidence="10" type="ORF">G210_4601</name>
</gene>
<dbReference type="InterPro" id="IPR013087">
    <property type="entry name" value="Znf_C2H2_type"/>
</dbReference>
<evidence type="ECO:0000313" key="11">
    <source>
        <dbReference type="Proteomes" id="UP000011777"/>
    </source>
</evidence>
<feature type="compositionally biased region" description="Polar residues" evidence="8">
    <location>
        <begin position="846"/>
        <end position="859"/>
    </location>
</feature>
<comment type="subcellular location">
    <subcellularLocation>
        <location evidence="1">Nucleus</location>
    </subcellularLocation>
</comment>
<dbReference type="InterPro" id="IPR036236">
    <property type="entry name" value="Znf_C2H2_sf"/>
</dbReference>
<keyword evidence="2" id="KW-0479">Metal-binding</keyword>
<dbReference type="Proteomes" id="UP000011777">
    <property type="component" value="Unassembled WGS sequence"/>
</dbReference>
<dbReference type="SMART" id="SM00355">
    <property type="entry name" value="ZnF_C2H2"/>
    <property type="match status" value="2"/>
</dbReference>
<feature type="domain" description="C2H2-type" evidence="9">
    <location>
        <begin position="36"/>
        <end position="59"/>
    </location>
</feature>
<feature type="region of interest" description="Disordered" evidence="8">
    <location>
        <begin position="871"/>
        <end position="902"/>
    </location>
</feature>